<dbReference type="Proteomes" id="UP000002508">
    <property type="component" value="Chromosome"/>
</dbReference>
<dbReference type="InterPro" id="IPR009045">
    <property type="entry name" value="Zn_M74/Hedgehog-like"/>
</dbReference>
<accession>B8G4G9</accession>
<evidence type="ECO:0000313" key="3">
    <source>
        <dbReference type="EMBL" id="ACL23575.1"/>
    </source>
</evidence>
<sequence>MSSAEVQVIAVGRPDRAGKSREGRPVALVVAVADAQHAAMALDAYQSADAAMLPHFYLDRDGTLHQLVAPVRAGHGLGRAIWRGRVHNLDRVAVIVSLAAPALTDLSEAQATVLADWLPAVAAQHGLSLADIGMLITDARGKRRVLPYLPLAAPVAPAEGVILGSGVRSPEQELWVGLATVTWWQRGGQLRLNQAFSLHWGKFDLGAPLAPNEPPPVALDGKTYNFQVFARDTIFNEGTQYAAVQNLANLLGPDIGAIPVGGVSRALIEASYRSALKASAARAPLEGKTEFRADWRFHFVALQAKLGPALSGNYVTADRAFALQVFAGDTLYTPMSQQSGCFFLSLTDPASPQYAQLWAETYKVAGVPYNPTDPFHQRALELKLGTPLSEVVRATIQGVTYEVQVFAYDTLYRGGDGVIRCMRDLPRPPEVLAWQPKPATSPVNAGHVVQTPVQPSATATSPATQSASASSQVIAADPASSPSQQPTGGMANVLTAPEVVRAGPPRRDPNWPPMPDFNILTDRNGQRERILGKIEWVRKSGDDITITNDWVAQNLIEVSIPQLVRFRNTNGGRIRFHRVAADQLRRLWQAWEDAGLLQLVLTFDGAWWPRTIRSNPTTLSNHAYGTAFDINAQWNAFYKPAAPVGDRGSVRELVPIANALGFFWGGHWNYDGRGASDGMHFEWAVAR</sequence>
<evidence type="ECO:0000256" key="1">
    <source>
        <dbReference type="SAM" id="MobiDB-lite"/>
    </source>
</evidence>
<dbReference type="GO" id="GO:0008233">
    <property type="term" value="F:peptidase activity"/>
    <property type="evidence" value="ECO:0007669"/>
    <property type="project" value="InterPro"/>
</dbReference>
<dbReference type="Gene3D" id="3.30.1380.10">
    <property type="match status" value="1"/>
</dbReference>
<feature type="compositionally biased region" description="Low complexity" evidence="1">
    <location>
        <begin position="453"/>
        <end position="476"/>
    </location>
</feature>
<organism evidence="3 4">
    <name type="scientific">Chloroflexus aggregans (strain MD-66 / DSM 9485)</name>
    <dbReference type="NCBI Taxonomy" id="326427"/>
    <lineage>
        <taxon>Bacteria</taxon>
        <taxon>Bacillati</taxon>
        <taxon>Chloroflexota</taxon>
        <taxon>Chloroflexia</taxon>
        <taxon>Chloroflexales</taxon>
        <taxon>Chloroflexineae</taxon>
        <taxon>Chloroflexaceae</taxon>
        <taxon>Chloroflexus</taxon>
    </lineage>
</organism>
<name>B8G4G9_CHLAD</name>
<dbReference type="eggNOG" id="COG3023">
    <property type="taxonomic scope" value="Bacteria"/>
</dbReference>
<dbReference type="Pfam" id="PF13539">
    <property type="entry name" value="Peptidase_M15_4"/>
    <property type="match status" value="1"/>
</dbReference>
<evidence type="ECO:0000313" key="4">
    <source>
        <dbReference type="Proteomes" id="UP000002508"/>
    </source>
</evidence>
<dbReference type="EMBL" id="CP001337">
    <property type="protein sequence ID" value="ACL23575.1"/>
    <property type="molecule type" value="Genomic_DNA"/>
</dbReference>
<feature type="domain" description="Peptidase M15C" evidence="2">
    <location>
        <begin position="616"/>
        <end position="683"/>
    </location>
</feature>
<dbReference type="KEGG" id="cag:Cagg_0638"/>
<dbReference type="SUPFAM" id="SSF55846">
    <property type="entry name" value="N-acetylmuramoyl-L-alanine amidase-like"/>
    <property type="match status" value="1"/>
</dbReference>
<dbReference type="STRING" id="326427.Cagg_0638"/>
<dbReference type="SUPFAM" id="SSF55166">
    <property type="entry name" value="Hedgehog/DD-peptidase"/>
    <property type="match status" value="1"/>
</dbReference>
<proteinExistence type="predicted"/>
<evidence type="ECO:0000259" key="2">
    <source>
        <dbReference type="Pfam" id="PF13539"/>
    </source>
</evidence>
<dbReference type="InterPro" id="IPR039561">
    <property type="entry name" value="Peptidase_M15C"/>
</dbReference>
<dbReference type="InterPro" id="IPR036505">
    <property type="entry name" value="Amidase/PGRP_sf"/>
</dbReference>
<protein>
    <submittedName>
        <fullName evidence="3">N-acetylmuramyl-L-alanine amidase, negative regulator of AmpC, AmpD</fullName>
    </submittedName>
</protein>
<dbReference type="GO" id="GO:0008745">
    <property type="term" value="F:N-acetylmuramoyl-L-alanine amidase activity"/>
    <property type="evidence" value="ECO:0007669"/>
    <property type="project" value="InterPro"/>
</dbReference>
<keyword evidence="4" id="KW-1185">Reference proteome</keyword>
<dbReference type="HOGENOM" id="CLU_431382_0_0_0"/>
<dbReference type="AlphaFoldDB" id="B8G4G9"/>
<dbReference type="OrthoDB" id="9778545at2"/>
<feature type="region of interest" description="Disordered" evidence="1">
    <location>
        <begin position="453"/>
        <end position="522"/>
    </location>
</feature>
<gene>
    <name evidence="3" type="ordered locus">Cagg_0638</name>
</gene>
<reference evidence="3" key="1">
    <citation type="submission" date="2008-12" db="EMBL/GenBank/DDBJ databases">
        <title>Complete sequence of Chloroflexus aggregans DSM 9485.</title>
        <authorList>
            <consortium name="US DOE Joint Genome Institute"/>
            <person name="Lucas S."/>
            <person name="Copeland A."/>
            <person name="Lapidus A."/>
            <person name="Glavina del Rio T."/>
            <person name="Dalin E."/>
            <person name="Tice H."/>
            <person name="Pitluck S."/>
            <person name="Foster B."/>
            <person name="Larimer F."/>
            <person name="Land M."/>
            <person name="Hauser L."/>
            <person name="Kyrpides N."/>
            <person name="Mikhailova N."/>
            <person name="Bryant D."/>
            <person name="Richardson P."/>
        </authorList>
    </citation>
    <scope>NUCLEOTIDE SEQUENCE</scope>
    <source>
        <strain evidence="3">DSM 9485</strain>
    </source>
</reference>
<dbReference type="GO" id="GO:0009253">
    <property type="term" value="P:peptidoglycan catabolic process"/>
    <property type="evidence" value="ECO:0007669"/>
    <property type="project" value="InterPro"/>
</dbReference>
<dbReference type="RefSeq" id="WP_012615941.1">
    <property type="nucleotide sequence ID" value="NC_011831.1"/>
</dbReference>